<dbReference type="Pfam" id="PF02522">
    <property type="entry name" value="Antibiotic_NAT"/>
    <property type="match status" value="1"/>
</dbReference>
<evidence type="ECO:0000256" key="1">
    <source>
        <dbReference type="RuleBase" id="RU365031"/>
    </source>
</evidence>
<evidence type="ECO:0000313" key="2">
    <source>
        <dbReference type="EMBL" id="CAG7620727.1"/>
    </source>
</evidence>
<comment type="caution">
    <text evidence="2">The sequence shown here is derived from an EMBL/GenBank/DDBJ whole genome shotgun (WGS) entry which is preliminary data.</text>
</comment>
<proteinExistence type="inferred from homology"/>
<dbReference type="GO" id="GO:0046353">
    <property type="term" value="F:aminoglycoside 3-N-acetyltransferase activity"/>
    <property type="evidence" value="ECO:0007669"/>
    <property type="project" value="UniProtKB-EC"/>
</dbReference>
<name>A0A916NWX8_9BACL</name>
<sequence>MQINEAVWPATTSSLANDLRTLGVKEGMVLIVHSSLSSLGRWVVGGPVAVVLALQQALGEKGTLVMPAHNCDLSDPAQWENPPVPQAWWNMIRDEMPAYDPQLTPTSGMGMVAECFRKQHGVLRSGHPQVSFAARGPHAANITSGHSPDHGLGERSPLARLYDADGWVLLLGVHHDKNTSLHLAEYRADYPAKKQTVLGAPIHVDGARAWVHFDDIEYDSDDFVAIGEAFERECASVTIGQVGGATARLMPQRALVDYAVRWMERHRT</sequence>
<comment type="catalytic activity">
    <reaction evidence="1">
        <text>a 2-deoxystreptamine antibiotic + acetyl-CoA = an N(3)-acetyl-2-deoxystreptamine antibiotic + CoA + H(+)</text>
        <dbReference type="Rhea" id="RHEA:12665"/>
        <dbReference type="ChEBI" id="CHEBI:15378"/>
        <dbReference type="ChEBI" id="CHEBI:57287"/>
        <dbReference type="ChEBI" id="CHEBI:57288"/>
        <dbReference type="ChEBI" id="CHEBI:57921"/>
        <dbReference type="ChEBI" id="CHEBI:77452"/>
        <dbReference type="EC" id="2.3.1.81"/>
    </reaction>
</comment>
<dbReference type="RefSeq" id="WP_218092081.1">
    <property type="nucleotide sequence ID" value="NZ_CAJVAS010000008.1"/>
</dbReference>
<keyword evidence="1 2" id="KW-0012">Acyltransferase</keyword>
<dbReference type="PANTHER" id="PTHR11104">
    <property type="entry name" value="AMINOGLYCOSIDE N3-ACETYLTRANSFERASE"/>
    <property type="match status" value="1"/>
</dbReference>
<organism evidence="2 3">
    <name type="scientific">Paenibacillus solanacearum</name>
    <dbReference type="NCBI Taxonomy" id="2048548"/>
    <lineage>
        <taxon>Bacteria</taxon>
        <taxon>Bacillati</taxon>
        <taxon>Bacillota</taxon>
        <taxon>Bacilli</taxon>
        <taxon>Bacillales</taxon>
        <taxon>Paenibacillaceae</taxon>
        <taxon>Paenibacillus</taxon>
    </lineage>
</organism>
<keyword evidence="3" id="KW-1185">Reference proteome</keyword>
<dbReference type="InterPro" id="IPR003679">
    <property type="entry name" value="Amioglycoside_AcTrfase"/>
</dbReference>
<keyword evidence="1" id="KW-0046">Antibiotic resistance</keyword>
<dbReference type="EC" id="2.3.1.-" evidence="1"/>
<comment type="similarity">
    <text evidence="1">Belongs to the antibiotic N-acetyltransferase family.</text>
</comment>
<dbReference type="AlphaFoldDB" id="A0A916NWX8"/>
<dbReference type="EMBL" id="CAJVAS010000008">
    <property type="protein sequence ID" value="CAG7620727.1"/>
    <property type="molecule type" value="Genomic_DNA"/>
</dbReference>
<dbReference type="GO" id="GO:0046677">
    <property type="term" value="P:response to antibiotic"/>
    <property type="evidence" value="ECO:0007669"/>
    <property type="project" value="UniProtKB-KW"/>
</dbReference>
<dbReference type="PANTHER" id="PTHR11104:SF0">
    <property type="entry name" value="SPBETA PROPHAGE-DERIVED AMINOGLYCOSIDE N(3')-ACETYLTRANSFERASE-LIKE PROTEIN YOKD"/>
    <property type="match status" value="1"/>
</dbReference>
<evidence type="ECO:0000313" key="3">
    <source>
        <dbReference type="Proteomes" id="UP000693672"/>
    </source>
</evidence>
<reference evidence="2" key="1">
    <citation type="submission" date="2021-06" db="EMBL/GenBank/DDBJ databases">
        <authorList>
            <person name="Criscuolo A."/>
        </authorList>
    </citation>
    <scope>NUCLEOTIDE SEQUENCE</scope>
    <source>
        <strain evidence="2">CIP111600</strain>
    </source>
</reference>
<gene>
    <name evidence="2" type="primary">yokD_1</name>
    <name evidence="2" type="ORF">PAESOLCIP111_02293</name>
</gene>
<accession>A0A916NWX8</accession>
<dbReference type="Proteomes" id="UP000693672">
    <property type="component" value="Unassembled WGS sequence"/>
</dbReference>
<protein>
    <recommendedName>
        <fullName evidence="1">Aminoglycoside N(3)-acetyltransferase</fullName>
        <ecNumber evidence="1">2.3.1.-</ecNumber>
    </recommendedName>
</protein>
<keyword evidence="1 2" id="KW-0808">Transferase</keyword>